<dbReference type="OrthoDB" id="247580at2"/>
<dbReference type="PROSITE" id="PS51257">
    <property type="entry name" value="PROKAR_LIPOPROTEIN"/>
    <property type="match status" value="1"/>
</dbReference>
<sequence>MNESMLRRLNWRRTRIAALLLLPILIGGCGGDEDAANDSRPPSVASPNRPPEDNEKRPQGAQQKTPKQPAGSQRVYRPDDQRPQHDDARLAELGIHRYESQRLILYTDIDPELAKPLPGLMDEAYRAWEEYFGPLPPNRAGSDFQMTGYLMGDKRLFIETGLLPEDLPDFPHGRNRGIEFWMNDQEHDYYRRHLLIHEGTHCFMTAMPGVLAPSSYMEGMAELFGTHRTDAQGRTTFRVMPTESLEVRGWGRLQIIAAECAAGRAQSMMDIFNYGHNSFLKTESYAWSWALCKFMDAHPQYRDRFRELGGYLQGTQFSRKFQELYRKDLSELNREWALFTSGLNYDYDMERAAIEFPATQSLATGRETVVEIQANRGWQSSGVEVEAGASYEITAEGKVTLAQTPRPWEATAAGITIRYHDGQPLGMLLAVVVPKHATAALADGIEPVGAATTLRPSESGTLFLRVNDAWGELSDNRGTYRVRVTRRAGDT</sequence>
<protein>
    <recommendedName>
        <fullName evidence="4">DUF1570 domain-containing protein</fullName>
    </recommendedName>
</protein>
<name>A0A5C6BSX7_9PLAN</name>
<dbReference type="Proteomes" id="UP000320735">
    <property type="component" value="Unassembled WGS sequence"/>
</dbReference>
<dbReference type="Gene3D" id="2.60.120.430">
    <property type="entry name" value="Galactose-binding lectin"/>
    <property type="match status" value="1"/>
</dbReference>
<dbReference type="EMBL" id="SJPP01000001">
    <property type="protein sequence ID" value="TWU14817.1"/>
    <property type="molecule type" value="Genomic_DNA"/>
</dbReference>
<evidence type="ECO:0008006" key="4">
    <source>
        <dbReference type="Google" id="ProtNLM"/>
    </source>
</evidence>
<comment type="caution">
    <text evidence="2">The sequence shown here is derived from an EMBL/GenBank/DDBJ whole genome shotgun (WGS) entry which is preliminary data.</text>
</comment>
<reference evidence="2 3" key="1">
    <citation type="submission" date="2019-02" db="EMBL/GenBank/DDBJ databases">
        <title>Deep-cultivation of Planctomycetes and their phenomic and genomic characterization uncovers novel biology.</title>
        <authorList>
            <person name="Wiegand S."/>
            <person name="Jogler M."/>
            <person name="Boedeker C."/>
            <person name="Pinto D."/>
            <person name="Vollmers J."/>
            <person name="Rivas-Marin E."/>
            <person name="Kohn T."/>
            <person name="Peeters S.H."/>
            <person name="Heuer A."/>
            <person name="Rast P."/>
            <person name="Oberbeckmann S."/>
            <person name="Bunk B."/>
            <person name="Jeske O."/>
            <person name="Meyerdierks A."/>
            <person name="Storesund J.E."/>
            <person name="Kallscheuer N."/>
            <person name="Luecker S."/>
            <person name="Lage O.M."/>
            <person name="Pohl T."/>
            <person name="Merkel B.J."/>
            <person name="Hornburger P."/>
            <person name="Mueller R.-W."/>
            <person name="Bruemmer F."/>
            <person name="Labrenz M."/>
            <person name="Spormann A.M."/>
            <person name="Op Den Camp H."/>
            <person name="Overmann J."/>
            <person name="Amann R."/>
            <person name="Jetten M.S.M."/>
            <person name="Mascher T."/>
            <person name="Medema M.H."/>
            <person name="Devos D.P."/>
            <person name="Kaster A.-K."/>
            <person name="Ovreas L."/>
            <person name="Rohde M."/>
            <person name="Galperin M.Y."/>
            <person name="Jogler C."/>
        </authorList>
    </citation>
    <scope>NUCLEOTIDE SEQUENCE [LARGE SCALE GENOMIC DNA]</scope>
    <source>
        <strain evidence="2 3">CA54</strain>
    </source>
</reference>
<organism evidence="2 3">
    <name type="scientific">Symmachiella macrocystis</name>
    <dbReference type="NCBI Taxonomy" id="2527985"/>
    <lineage>
        <taxon>Bacteria</taxon>
        <taxon>Pseudomonadati</taxon>
        <taxon>Planctomycetota</taxon>
        <taxon>Planctomycetia</taxon>
        <taxon>Planctomycetales</taxon>
        <taxon>Planctomycetaceae</taxon>
        <taxon>Symmachiella</taxon>
    </lineage>
</organism>
<gene>
    <name evidence="2" type="ORF">CA54_36860</name>
</gene>
<dbReference type="RefSeq" id="WP_146372082.1">
    <property type="nucleotide sequence ID" value="NZ_SJPP01000001.1"/>
</dbReference>
<keyword evidence="3" id="KW-1185">Reference proteome</keyword>
<evidence type="ECO:0000313" key="2">
    <source>
        <dbReference type="EMBL" id="TWU14817.1"/>
    </source>
</evidence>
<dbReference type="AlphaFoldDB" id="A0A5C6BSX7"/>
<proteinExistence type="predicted"/>
<feature type="compositionally biased region" description="Basic and acidic residues" evidence="1">
    <location>
        <begin position="76"/>
        <end position="85"/>
    </location>
</feature>
<accession>A0A5C6BSX7</accession>
<feature type="region of interest" description="Disordered" evidence="1">
    <location>
        <begin position="33"/>
        <end position="85"/>
    </location>
</feature>
<evidence type="ECO:0000313" key="3">
    <source>
        <dbReference type="Proteomes" id="UP000320735"/>
    </source>
</evidence>
<evidence type="ECO:0000256" key="1">
    <source>
        <dbReference type="SAM" id="MobiDB-lite"/>
    </source>
</evidence>